<dbReference type="EMBL" id="BLZA01000005">
    <property type="protein sequence ID" value="GHJ84082.1"/>
    <property type="molecule type" value="Genomic_DNA"/>
</dbReference>
<accession>A0A8H3TN34</accession>
<feature type="compositionally biased region" description="Low complexity" evidence="1">
    <location>
        <begin position="262"/>
        <end position="272"/>
    </location>
</feature>
<reference evidence="2" key="1">
    <citation type="submission" date="2020-07" db="EMBL/GenBank/DDBJ databases">
        <title>Draft Genome Sequence of a Deep-Sea Yeast, Naganishia (Cryptococcus) liquefaciens strain N6.</title>
        <authorList>
            <person name="Han Y.W."/>
            <person name="Kajitani R."/>
            <person name="Morimoto H."/>
            <person name="Parhat M."/>
            <person name="Tsubouchi H."/>
            <person name="Bakenova O."/>
            <person name="Ogata M."/>
            <person name="Argunhan B."/>
            <person name="Aoki R."/>
            <person name="Kajiwara S."/>
            <person name="Itoh T."/>
            <person name="Iwasaki H."/>
        </authorList>
    </citation>
    <scope>NUCLEOTIDE SEQUENCE</scope>
    <source>
        <strain evidence="2">N6</strain>
    </source>
</reference>
<protein>
    <submittedName>
        <fullName evidence="2">Uncharacterized protein</fullName>
    </submittedName>
</protein>
<feature type="compositionally biased region" description="Basic residues" evidence="1">
    <location>
        <begin position="418"/>
        <end position="427"/>
    </location>
</feature>
<evidence type="ECO:0000313" key="2">
    <source>
        <dbReference type="EMBL" id="GHJ84082.1"/>
    </source>
</evidence>
<evidence type="ECO:0000313" key="3">
    <source>
        <dbReference type="Proteomes" id="UP000620104"/>
    </source>
</evidence>
<proteinExistence type="predicted"/>
<feature type="region of interest" description="Disordered" evidence="1">
    <location>
        <begin position="413"/>
        <end position="502"/>
    </location>
</feature>
<dbReference type="AlphaFoldDB" id="A0A8H3TN34"/>
<organism evidence="2 3">
    <name type="scientific">Naganishia liquefaciens</name>
    <dbReference type="NCBI Taxonomy" id="104408"/>
    <lineage>
        <taxon>Eukaryota</taxon>
        <taxon>Fungi</taxon>
        <taxon>Dikarya</taxon>
        <taxon>Basidiomycota</taxon>
        <taxon>Agaricomycotina</taxon>
        <taxon>Tremellomycetes</taxon>
        <taxon>Filobasidiales</taxon>
        <taxon>Filobasidiaceae</taxon>
        <taxon>Naganishia</taxon>
    </lineage>
</organism>
<dbReference type="OrthoDB" id="2569947at2759"/>
<keyword evidence="3" id="KW-1185">Reference proteome</keyword>
<evidence type="ECO:0000256" key="1">
    <source>
        <dbReference type="SAM" id="MobiDB-lite"/>
    </source>
</evidence>
<gene>
    <name evidence="2" type="ORF">NliqN6_0484</name>
</gene>
<dbReference type="Proteomes" id="UP000620104">
    <property type="component" value="Unassembled WGS sequence"/>
</dbReference>
<feature type="region of interest" description="Disordered" evidence="1">
    <location>
        <begin position="261"/>
        <end position="287"/>
    </location>
</feature>
<sequence length="847" mass="93787">MSPHTRRTPPILTLPSELHLLIALHLYSPLHLTQQDRLTWSVFSTVDMDPDRWAGMDALIAFAGTCRAVRCAVRYLLFRCVRVHGLREGRWLIRASTNKRSADSRGKAGAKAGAEAEAEAEARRQATGDDWGQYVHSVILDMAMFDPDQQQVQLEDEGRANGRGAEYDDEDESRRAVYTRVARWTTSVQTQLALPPMQSAATIPDTVVDDLAERPLDIMPDDAERQASTQPSPVPPPVETDATMAQVSVNGTTCVEPFSMQAASESAGSSSASEDDEEDWESFPLTPPRVRDPWKEASFLITMLTRLPSLHHLSIFADPSDDLTLSLLFSHPAMLAIAPRLRSFGWRLRASPPSALREFDNSTMYVSIQGWLRECTRLGFLVLDSDIEKEGVREVDLERVVACLGEGRQRTIRQRERGARRRKRQSRVSRQDSAARMGEVALAGKRKYEDVDGQGGPGGSGKRPRMESTTSNQLVHRSISRPDVGPSSLRSPRKETDVSTPSNLSLMLCGPIQGWILSHEAETWAAENMDDLRAWMMETKAKVSMDKSNGTNDCSGTMDRRGRGLLSPEFGAASSHNNGHRAFRESIHTGNAPGPLLSPVSVLSSSYSPVVSIGGANGPNAYLHHHHEHFAQHDSDGIQPYIHQIASTPYQPHYAGIVPSYTSNVPAPSPTAVGYPVRPALRSHSRSHTPLSAAERRRAALENRPPVFLDGIIMQFTGIKELFVDRPVRAPYGSEEDTLRFLSVALIPLIHLPDLTLLQIGGYPMSGHNQLIATELVVNLCPKILLCGWLGLEGETNWYGVWRDRGKKVHVEDYWGRGLVERYAYGLKPMGDGDLFDLEEEQQAVAM</sequence>
<comment type="caution">
    <text evidence="2">The sequence shown here is derived from an EMBL/GenBank/DDBJ whole genome shotgun (WGS) entry which is preliminary data.</text>
</comment>
<name>A0A8H3TN34_9TREE</name>